<feature type="compositionally biased region" description="Basic and acidic residues" evidence="1">
    <location>
        <begin position="65"/>
        <end position="75"/>
    </location>
</feature>
<proteinExistence type="predicted"/>
<dbReference type="InParanoid" id="Q0U3P3"/>
<reference evidence="3" key="1">
    <citation type="journal article" date="2007" name="Plant Cell">
        <title>Dothideomycete-plant interactions illuminated by genome sequencing and EST analysis of the wheat pathogen Stagonospora nodorum.</title>
        <authorList>
            <person name="Hane J.K."/>
            <person name="Lowe R.G."/>
            <person name="Solomon P.S."/>
            <person name="Tan K.C."/>
            <person name="Schoch C.L."/>
            <person name="Spatafora J.W."/>
            <person name="Crous P.W."/>
            <person name="Kodira C."/>
            <person name="Birren B.W."/>
            <person name="Galagan J.E."/>
            <person name="Torriani S.F."/>
            <person name="McDonald B.A."/>
            <person name="Oliver R.P."/>
        </authorList>
    </citation>
    <scope>NUCLEOTIDE SEQUENCE [LARGE SCALE GENOMIC DNA]</scope>
    <source>
        <strain evidence="3">SN15 / ATCC MYA-4574 / FGSC 10173</strain>
    </source>
</reference>
<accession>Q0U3P3</accession>
<protein>
    <submittedName>
        <fullName evidence="2">Uncharacterized protein</fullName>
    </submittedName>
</protein>
<dbReference type="GeneID" id="5980746"/>
<gene>
    <name evidence="2" type="ORF">SNOG_13621</name>
</gene>
<evidence type="ECO:0000313" key="3">
    <source>
        <dbReference type="Proteomes" id="UP000001055"/>
    </source>
</evidence>
<dbReference type="AlphaFoldDB" id="Q0U3P3"/>
<dbReference type="Proteomes" id="UP000001055">
    <property type="component" value="Unassembled WGS sequence"/>
</dbReference>
<sequence length="106" mass="11844">MWWLGQQLSPQAGLLDVVGMTFLTIARAEYCFNAALDQAALYLHVHGLLQGRTRVTTPTICCAKQEAKDRGEPRQTRPSKATPDTTRHGHRLVDMRQPICVADRVS</sequence>
<name>Q0U3P3_PHANO</name>
<evidence type="ECO:0000256" key="1">
    <source>
        <dbReference type="SAM" id="MobiDB-lite"/>
    </source>
</evidence>
<feature type="region of interest" description="Disordered" evidence="1">
    <location>
        <begin position="64"/>
        <end position="89"/>
    </location>
</feature>
<dbReference type="HOGENOM" id="CLU_2224159_0_0_1"/>
<dbReference type="KEGG" id="pno:SNOG_13621"/>
<dbReference type="RefSeq" id="XP_001803826.1">
    <property type="nucleotide sequence ID" value="XM_001803774.1"/>
</dbReference>
<evidence type="ECO:0000313" key="2">
    <source>
        <dbReference type="EMBL" id="EAT79068.1"/>
    </source>
</evidence>
<dbReference type="EMBL" id="CH445351">
    <property type="protein sequence ID" value="EAT79068.1"/>
    <property type="molecule type" value="Genomic_DNA"/>
</dbReference>
<organism evidence="2 3">
    <name type="scientific">Phaeosphaeria nodorum (strain SN15 / ATCC MYA-4574 / FGSC 10173)</name>
    <name type="common">Glume blotch fungus</name>
    <name type="synonym">Parastagonospora nodorum</name>
    <dbReference type="NCBI Taxonomy" id="321614"/>
    <lineage>
        <taxon>Eukaryota</taxon>
        <taxon>Fungi</taxon>
        <taxon>Dikarya</taxon>
        <taxon>Ascomycota</taxon>
        <taxon>Pezizomycotina</taxon>
        <taxon>Dothideomycetes</taxon>
        <taxon>Pleosporomycetidae</taxon>
        <taxon>Pleosporales</taxon>
        <taxon>Pleosporineae</taxon>
        <taxon>Phaeosphaeriaceae</taxon>
        <taxon>Parastagonospora</taxon>
    </lineage>
</organism>